<protein>
    <recommendedName>
        <fullName evidence="3">Dihydrodipicolinate synthase family protein</fullName>
    </recommendedName>
</protein>
<evidence type="ECO:0008006" key="3">
    <source>
        <dbReference type="Google" id="ProtNLM"/>
    </source>
</evidence>
<dbReference type="EMBL" id="UINC01212476">
    <property type="protein sequence ID" value="SVE36821.1"/>
    <property type="molecule type" value="Genomic_DNA"/>
</dbReference>
<dbReference type="InterPro" id="IPR002220">
    <property type="entry name" value="DapA-like"/>
</dbReference>
<dbReference type="Pfam" id="PF00701">
    <property type="entry name" value="DHDPS"/>
    <property type="match status" value="1"/>
</dbReference>
<dbReference type="GO" id="GO:0008840">
    <property type="term" value="F:4-hydroxy-tetrahydrodipicolinate synthase activity"/>
    <property type="evidence" value="ECO:0007669"/>
    <property type="project" value="TreeGrafter"/>
</dbReference>
<proteinExistence type="predicted"/>
<keyword evidence="1" id="KW-0456">Lyase</keyword>
<reference evidence="2" key="1">
    <citation type="submission" date="2018-05" db="EMBL/GenBank/DDBJ databases">
        <authorList>
            <person name="Lanie J.A."/>
            <person name="Ng W.-L."/>
            <person name="Kazmierczak K.M."/>
            <person name="Andrzejewski T.M."/>
            <person name="Davidsen T.M."/>
            <person name="Wayne K.J."/>
            <person name="Tettelin H."/>
            <person name="Glass J.I."/>
            <person name="Rusch D."/>
            <person name="Podicherti R."/>
            <person name="Tsui H.-C.T."/>
            <person name="Winkler M.E."/>
        </authorList>
    </citation>
    <scope>NUCLEOTIDE SEQUENCE</scope>
</reference>
<evidence type="ECO:0000256" key="1">
    <source>
        <dbReference type="ARBA" id="ARBA00023239"/>
    </source>
</evidence>
<organism evidence="2">
    <name type="scientific">marine metagenome</name>
    <dbReference type="NCBI Taxonomy" id="408172"/>
    <lineage>
        <taxon>unclassified sequences</taxon>
        <taxon>metagenomes</taxon>
        <taxon>ecological metagenomes</taxon>
    </lineage>
</organism>
<feature type="non-terminal residue" evidence="2">
    <location>
        <position position="238"/>
    </location>
</feature>
<feature type="non-terminal residue" evidence="2">
    <location>
        <position position="1"/>
    </location>
</feature>
<dbReference type="CDD" id="cd00408">
    <property type="entry name" value="DHDPS-like"/>
    <property type="match status" value="1"/>
</dbReference>
<dbReference type="AlphaFoldDB" id="A0A383CXD0"/>
<accession>A0A383CXD0</accession>
<dbReference type="InterPro" id="IPR013785">
    <property type="entry name" value="Aldolase_TIM"/>
</dbReference>
<dbReference type="PANTHER" id="PTHR12128:SF66">
    <property type="entry name" value="4-HYDROXY-2-OXOGLUTARATE ALDOLASE, MITOCHONDRIAL"/>
    <property type="match status" value="1"/>
</dbReference>
<dbReference type="PRINTS" id="PR00146">
    <property type="entry name" value="DHPICSNTHASE"/>
</dbReference>
<gene>
    <name evidence="2" type="ORF">METZ01_LOCUS489675</name>
</gene>
<dbReference type="SUPFAM" id="SSF51569">
    <property type="entry name" value="Aldolase"/>
    <property type="match status" value="1"/>
</dbReference>
<dbReference type="Gene3D" id="3.20.20.70">
    <property type="entry name" value="Aldolase class I"/>
    <property type="match status" value="1"/>
</dbReference>
<sequence length="238" mass="25582">QAGVDGICILGGTGEALSLNPNERLRVVDITVDVVKGRVPIVVGCFIPIESEIIEFANAIKDRGASAMMLTPPAFYKHNARQFELLLERISLQANIPLVLFNSPSRVGVNLGAENVIRYVNRFPNVVAVKESSGSLKEVIQMGQAFPSRCNLLQGIDDAFLPSLASGATGGIMAFAGPMPTILVDILSGWQNSDNQTALQRQLSIIPVMKIVAREPMPILVKEAMNVVGRPMGPTRPP</sequence>
<dbReference type="PANTHER" id="PTHR12128">
    <property type="entry name" value="DIHYDRODIPICOLINATE SYNTHASE"/>
    <property type="match status" value="1"/>
</dbReference>
<evidence type="ECO:0000313" key="2">
    <source>
        <dbReference type="EMBL" id="SVE36821.1"/>
    </source>
</evidence>
<dbReference type="SMART" id="SM01130">
    <property type="entry name" value="DHDPS"/>
    <property type="match status" value="1"/>
</dbReference>
<name>A0A383CXD0_9ZZZZ</name>